<dbReference type="CDD" id="cd05117">
    <property type="entry name" value="STKc_CAMK"/>
    <property type="match status" value="1"/>
</dbReference>
<evidence type="ECO:0000313" key="12">
    <source>
        <dbReference type="Proteomes" id="UP001205105"/>
    </source>
</evidence>
<dbReference type="InterPro" id="IPR017441">
    <property type="entry name" value="Protein_kinase_ATP_BS"/>
</dbReference>
<dbReference type="Gene3D" id="1.10.510.10">
    <property type="entry name" value="Transferase(Phosphotransferase) domain 1"/>
    <property type="match status" value="1"/>
</dbReference>
<accession>A0AAD5H235</accession>
<dbReference type="InterPro" id="IPR000719">
    <property type="entry name" value="Prot_kinase_dom"/>
</dbReference>
<dbReference type="SUPFAM" id="SSF56112">
    <property type="entry name" value="Protein kinase-like (PK-like)"/>
    <property type="match status" value="1"/>
</dbReference>
<feature type="compositionally biased region" description="Low complexity" evidence="8">
    <location>
        <begin position="8"/>
        <end position="70"/>
    </location>
</feature>
<dbReference type="PROSITE" id="PS50011">
    <property type="entry name" value="PROTEIN_KINASE_DOM"/>
    <property type="match status" value="1"/>
</dbReference>
<evidence type="ECO:0000256" key="5">
    <source>
        <dbReference type="ARBA" id="ARBA00022837"/>
    </source>
</evidence>
<dbReference type="FunFam" id="1.10.510.10:FF:000571">
    <property type="entry name" value="Maternal embryonic leucine zipper kinase"/>
    <property type="match status" value="1"/>
</dbReference>
<proteinExistence type="predicted"/>
<feature type="compositionally biased region" description="Pro residues" evidence="8">
    <location>
        <begin position="71"/>
        <end position="108"/>
    </location>
</feature>
<dbReference type="FunFam" id="1.10.238.10:FF:000001">
    <property type="entry name" value="Calmodulin 1"/>
    <property type="match status" value="1"/>
</dbReference>
<dbReference type="InterPro" id="IPR011009">
    <property type="entry name" value="Kinase-like_dom_sf"/>
</dbReference>
<dbReference type="PROSITE" id="PS00107">
    <property type="entry name" value="PROTEIN_KINASE_ATP"/>
    <property type="match status" value="1"/>
</dbReference>
<dbReference type="InterPro" id="IPR002048">
    <property type="entry name" value="EF_hand_dom"/>
</dbReference>
<sequence length="631" mass="69876">MVQRCEARWSASSASSRPAAAAVPLAPRRAAAAPSGGRRQAQRFRQCCAAAGSSGPAADPAPQQPQQQAVKPPPSFAQPPPPQPPPPAWAQPPPPRPATPQFAQPPPGRTSHTADLYSSGSHPIRSFGFASGFGDKYDLAEQLGSGTFGIVHVAVHKETRERFAVKSMPKRFAGDGTLESYYVRRVRNEVDICNHLGRSLNVCYLYEVFEDDTCVDLVMELCSGGQLWDKVKLGSYSEKDAQRLVREMARAVAQCHGMDVMLRDIKPENFMFLDKSPESPLKAIDFGISVFCKPGQYVDVRAGTPIYIAPEVLRMNYTLSADIWSLGIVAYQLLTGRLPFSGEDGQEVSDEYMAKQQYNNKDVFRAVLKAELDFESPPWDILSAAARDFVQSCLNRDEKKRPTAEQLLQHPWLQDEAEISDAPFDDTIVQRLQRYGLYGRFRQVALKALMQSIAEQGGESIQQFRDMRRVFEQMDRNADGRVTYSELKEALQSGQFNLSPAEVEQLAEQLDSQHSGTIDWSEWVAAMADWRSFQGTRDWDVLIKRAFAAMDPNGDGVISAEELEQLLCGEDGCEFPDTVEAALREADRDHDGDFKEFIESNTDDSLSLFEARISRDGSGSDSSGSSGSESS</sequence>
<feature type="domain" description="EF-hand" evidence="10">
    <location>
        <begin position="462"/>
        <end position="497"/>
    </location>
</feature>
<dbReference type="GO" id="GO:0004674">
    <property type="term" value="F:protein serine/threonine kinase activity"/>
    <property type="evidence" value="ECO:0007669"/>
    <property type="project" value="UniProtKB-KW"/>
</dbReference>
<dbReference type="GO" id="GO:0005509">
    <property type="term" value="F:calcium ion binding"/>
    <property type="evidence" value="ECO:0007669"/>
    <property type="project" value="InterPro"/>
</dbReference>
<feature type="domain" description="Protein kinase" evidence="9">
    <location>
        <begin position="137"/>
        <end position="413"/>
    </location>
</feature>
<dbReference type="InterPro" id="IPR011992">
    <property type="entry name" value="EF-hand-dom_pair"/>
</dbReference>
<keyword evidence="6 7" id="KW-0067">ATP-binding</keyword>
<keyword evidence="5" id="KW-0106">Calcium</keyword>
<dbReference type="SUPFAM" id="SSF47473">
    <property type="entry name" value="EF-hand"/>
    <property type="match status" value="1"/>
</dbReference>
<dbReference type="Gene3D" id="3.30.200.20">
    <property type="entry name" value="Phosphorylase Kinase, domain 1"/>
    <property type="match status" value="1"/>
</dbReference>
<dbReference type="Pfam" id="PF13499">
    <property type="entry name" value="EF-hand_7"/>
    <property type="match status" value="2"/>
</dbReference>
<name>A0AAD5H235_9CHLO</name>
<dbReference type="GO" id="GO:0005524">
    <property type="term" value="F:ATP binding"/>
    <property type="evidence" value="ECO:0007669"/>
    <property type="project" value="UniProtKB-UniRule"/>
</dbReference>
<dbReference type="PROSITE" id="PS50222">
    <property type="entry name" value="EF_HAND_2"/>
    <property type="match status" value="3"/>
</dbReference>
<dbReference type="InterPro" id="IPR018247">
    <property type="entry name" value="EF_Hand_1_Ca_BS"/>
</dbReference>
<dbReference type="AlphaFoldDB" id="A0AAD5H235"/>
<dbReference type="Proteomes" id="UP001205105">
    <property type="component" value="Unassembled WGS sequence"/>
</dbReference>
<keyword evidence="2" id="KW-0808">Transferase</keyword>
<gene>
    <name evidence="11" type="ORF">COHA_009607</name>
</gene>
<keyword evidence="4" id="KW-0418">Kinase</keyword>
<evidence type="ECO:0000256" key="7">
    <source>
        <dbReference type="PROSITE-ProRule" id="PRU10141"/>
    </source>
</evidence>
<feature type="region of interest" description="Disordered" evidence="8">
    <location>
        <begin position="1"/>
        <end position="118"/>
    </location>
</feature>
<evidence type="ECO:0000256" key="4">
    <source>
        <dbReference type="ARBA" id="ARBA00022777"/>
    </source>
</evidence>
<evidence type="ECO:0000256" key="1">
    <source>
        <dbReference type="ARBA" id="ARBA00022527"/>
    </source>
</evidence>
<dbReference type="PANTHER" id="PTHR24349">
    <property type="entry name" value="SERINE/THREONINE-PROTEIN KINASE"/>
    <property type="match status" value="1"/>
</dbReference>
<feature type="binding site" evidence="7">
    <location>
        <position position="166"/>
    </location>
    <ligand>
        <name>ATP</name>
        <dbReference type="ChEBI" id="CHEBI:30616"/>
    </ligand>
</feature>
<feature type="domain" description="EF-hand" evidence="10">
    <location>
        <begin position="538"/>
        <end position="573"/>
    </location>
</feature>
<dbReference type="SMART" id="SM00220">
    <property type="entry name" value="S_TKc"/>
    <property type="match status" value="1"/>
</dbReference>
<evidence type="ECO:0000256" key="8">
    <source>
        <dbReference type="SAM" id="MobiDB-lite"/>
    </source>
</evidence>
<dbReference type="PROSITE" id="PS00018">
    <property type="entry name" value="EF_HAND_1"/>
    <property type="match status" value="2"/>
</dbReference>
<keyword evidence="1" id="KW-0723">Serine/threonine-protein kinase</keyword>
<dbReference type="SMART" id="SM00054">
    <property type="entry name" value="EFh"/>
    <property type="match status" value="4"/>
</dbReference>
<evidence type="ECO:0000256" key="3">
    <source>
        <dbReference type="ARBA" id="ARBA00022741"/>
    </source>
</evidence>
<feature type="domain" description="EF-hand" evidence="10">
    <location>
        <begin position="498"/>
        <end position="533"/>
    </location>
</feature>
<evidence type="ECO:0000259" key="10">
    <source>
        <dbReference type="PROSITE" id="PS50222"/>
    </source>
</evidence>
<dbReference type="EMBL" id="JADXDR010000183">
    <property type="protein sequence ID" value="KAI7836542.1"/>
    <property type="molecule type" value="Genomic_DNA"/>
</dbReference>
<evidence type="ECO:0000259" key="9">
    <source>
        <dbReference type="PROSITE" id="PS50011"/>
    </source>
</evidence>
<evidence type="ECO:0000313" key="11">
    <source>
        <dbReference type="EMBL" id="KAI7836542.1"/>
    </source>
</evidence>
<organism evidence="11 12">
    <name type="scientific">Chlorella ohadii</name>
    <dbReference type="NCBI Taxonomy" id="2649997"/>
    <lineage>
        <taxon>Eukaryota</taxon>
        <taxon>Viridiplantae</taxon>
        <taxon>Chlorophyta</taxon>
        <taxon>core chlorophytes</taxon>
        <taxon>Trebouxiophyceae</taxon>
        <taxon>Chlorellales</taxon>
        <taxon>Chlorellaceae</taxon>
        <taxon>Chlorella clade</taxon>
        <taxon>Chlorella</taxon>
    </lineage>
</organism>
<evidence type="ECO:0000256" key="2">
    <source>
        <dbReference type="ARBA" id="ARBA00022679"/>
    </source>
</evidence>
<dbReference type="Gene3D" id="1.10.238.10">
    <property type="entry name" value="EF-hand"/>
    <property type="match status" value="1"/>
</dbReference>
<keyword evidence="3 7" id="KW-0547">Nucleotide-binding</keyword>
<evidence type="ECO:0000256" key="6">
    <source>
        <dbReference type="ARBA" id="ARBA00022840"/>
    </source>
</evidence>
<keyword evidence="12" id="KW-1185">Reference proteome</keyword>
<dbReference type="InterPro" id="IPR050205">
    <property type="entry name" value="CDPK_Ser/Thr_kinases"/>
</dbReference>
<dbReference type="Pfam" id="PF00069">
    <property type="entry name" value="Pkinase"/>
    <property type="match status" value="1"/>
</dbReference>
<reference evidence="11" key="1">
    <citation type="submission" date="2020-11" db="EMBL/GenBank/DDBJ databases">
        <title>Chlorella ohadii genome sequencing and assembly.</title>
        <authorList>
            <person name="Murik O."/>
            <person name="Treves H."/>
            <person name="Kedem I."/>
            <person name="Shotland Y."/>
            <person name="Kaplan A."/>
        </authorList>
    </citation>
    <scope>NUCLEOTIDE SEQUENCE</scope>
    <source>
        <strain evidence="11">1</strain>
    </source>
</reference>
<protein>
    <submittedName>
        <fullName evidence="11">Uncharacterized protein</fullName>
    </submittedName>
</protein>
<comment type="caution">
    <text evidence="11">The sequence shown here is derived from an EMBL/GenBank/DDBJ whole genome shotgun (WGS) entry which is preliminary data.</text>
</comment>